<proteinExistence type="inferred from homology"/>
<dbReference type="Proteomes" id="UP001144256">
    <property type="component" value="Unassembled WGS sequence"/>
</dbReference>
<dbReference type="SUPFAM" id="SSF51445">
    <property type="entry name" value="(Trans)glycosidases"/>
    <property type="match status" value="1"/>
</dbReference>
<comment type="caution">
    <text evidence="8">The sequence shown here is derived from an EMBL/GenBank/DDBJ whole genome shotgun (WGS) entry which is preliminary data.</text>
</comment>
<reference evidence="8" key="1">
    <citation type="submission" date="2022-06" db="EMBL/GenBank/DDBJ databases">
        <title>Vallitalea longa sp. nov., an anaerobic bacterium isolated from marine sediment.</title>
        <authorList>
            <person name="Hirano S."/>
            <person name="Terahara T."/>
            <person name="Mori K."/>
            <person name="Hamada M."/>
            <person name="Matsumoto R."/>
            <person name="Kobayashi T."/>
        </authorList>
    </citation>
    <scope>NUCLEOTIDE SEQUENCE</scope>
    <source>
        <strain evidence="8">SH18-1</strain>
    </source>
</reference>
<feature type="domain" description="Glycosyl hydrolase family 13 catalytic" evidence="7">
    <location>
        <begin position="45"/>
        <end position="414"/>
    </location>
</feature>
<sequence length="610" mass="69153">MQKRKKIFTIIVCLTLIITTLFTGSISIKASSTSSNLDSNDIVYMILTDRFYDGDSSINGTVGNEYRPGELKYTQGGDFQGIIDKMSYIKNLGVTAIWISPPQKNELLSRDGQESGYHGYFTNDYNTTDPHFGSKDKLKELVDTAHDNGIKVILDAVPNHTADYLAGTSTSYYPSTYCPASPFNNPNWYHHNGDITDYNNYHELVNHDMGGLDDIDQSNVDAKNAVLSAYKMWIDDIGFDGIRVDAASSLPKPFITEFEDYVGVPTFGEIFNGSVDFVSDFQNYQWGVLDFPVFFVAREVFAHDEGFQSLKNIFDQDYKYQNVNNLVTFLDNHDRDRFLCLADDSYKKLRLGMTFLFTIRGIPDVYYGTEQAHFGSGVRTEYTGIANKENREVMSSFDETNINYQHIKRLAEIRKEYEPLRNGTQREMWCDTFVYSYSRRNDDNGDEVITVLNNGFEISTRAIPLRAESSITVGTELTNLLDTSQKVTVTSGGVTGKQIDVSVDGKEAMILVKGNPSSYTPPVPVTTKIRVHYDVGYGNYMFVRGENYPLRWNQGRIMRNISSDVWEFEMERIEPGETVEFKALINDNSWSTGNNYTVTGGQTIDIYPNF</sequence>
<protein>
    <recommendedName>
        <fullName evidence="6">Alpha-amylase</fullName>
        <ecNumber evidence="6">3.2.1.1</ecNumber>
    </recommendedName>
</protein>
<evidence type="ECO:0000313" key="9">
    <source>
        <dbReference type="Proteomes" id="UP001144256"/>
    </source>
</evidence>
<comment type="catalytic activity">
    <reaction evidence="6">
        <text>Endohydrolysis of (1-&gt;4)-alpha-D-glucosidic linkages in polysaccharides containing three or more (1-&gt;4)-alpha-linked D-glucose units.</text>
        <dbReference type="EC" id="3.2.1.1"/>
    </reaction>
</comment>
<keyword evidence="9" id="KW-1185">Reference proteome</keyword>
<dbReference type="GO" id="GO:0046872">
    <property type="term" value="F:metal ion binding"/>
    <property type="evidence" value="ECO:0007669"/>
    <property type="project" value="UniProtKB-KW"/>
</dbReference>
<gene>
    <name evidence="8" type="ORF">SH1V18_04620</name>
</gene>
<evidence type="ECO:0000313" key="8">
    <source>
        <dbReference type="EMBL" id="GKX27982.1"/>
    </source>
</evidence>
<evidence type="ECO:0000259" key="7">
    <source>
        <dbReference type="SMART" id="SM00642"/>
    </source>
</evidence>
<keyword evidence="6" id="KW-0119">Carbohydrate metabolism</keyword>
<dbReference type="InterPro" id="IPR006046">
    <property type="entry name" value="Alpha_amylase"/>
</dbReference>
<dbReference type="PRINTS" id="PR00110">
    <property type="entry name" value="ALPHAAMYLASE"/>
</dbReference>
<dbReference type="EMBL" id="BRLB01000001">
    <property type="protein sequence ID" value="GKX27982.1"/>
    <property type="molecule type" value="Genomic_DNA"/>
</dbReference>
<dbReference type="InterPro" id="IPR013783">
    <property type="entry name" value="Ig-like_fold"/>
</dbReference>
<dbReference type="InterPro" id="IPR013780">
    <property type="entry name" value="Glyco_hydro_b"/>
</dbReference>
<dbReference type="GO" id="GO:0004556">
    <property type="term" value="F:alpha-amylase activity"/>
    <property type="evidence" value="ECO:0007669"/>
    <property type="project" value="UniProtKB-UniRule"/>
</dbReference>
<evidence type="ECO:0000256" key="2">
    <source>
        <dbReference type="ARBA" id="ARBA00008061"/>
    </source>
</evidence>
<keyword evidence="6" id="KW-0378">Hydrolase</keyword>
<dbReference type="GO" id="GO:0005975">
    <property type="term" value="P:carbohydrate metabolic process"/>
    <property type="evidence" value="ECO:0007669"/>
    <property type="project" value="InterPro"/>
</dbReference>
<dbReference type="Gene3D" id="2.60.40.1180">
    <property type="entry name" value="Golgi alpha-mannosidase II"/>
    <property type="match status" value="1"/>
</dbReference>
<dbReference type="PANTHER" id="PTHR10357">
    <property type="entry name" value="ALPHA-AMYLASE FAMILY MEMBER"/>
    <property type="match status" value="1"/>
</dbReference>
<evidence type="ECO:0000256" key="6">
    <source>
        <dbReference type="RuleBase" id="RU361134"/>
    </source>
</evidence>
<keyword evidence="6" id="KW-0326">Glycosidase</keyword>
<dbReference type="InterPro" id="IPR006047">
    <property type="entry name" value="GH13_cat_dom"/>
</dbReference>
<dbReference type="Pfam" id="PF00128">
    <property type="entry name" value="Alpha-amylase"/>
    <property type="match status" value="1"/>
</dbReference>
<name>A0A9W5Y7B3_9FIRM</name>
<dbReference type="EC" id="3.2.1.1" evidence="6"/>
<dbReference type="InterPro" id="IPR017853">
    <property type="entry name" value="GH"/>
</dbReference>
<evidence type="ECO:0000256" key="4">
    <source>
        <dbReference type="ARBA" id="ARBA00022729"/>
    </source>
</evidence>
<organism evidence="8 9">
    <name type="scientific">Vallitalea longa</name>
    <dbReference type="NCBI Taxonomy" id="2936439"/>
    <lineage>
        <taxon>Bacteria</taxon>
        <taxon>Bacillati</taxon>
        <taxon>Bacillota</taxon>
        <taxon>Clostridia</taxon>
        <taxon>Lachnospirales</taxon>
        <taxon>Vallitaleaceae</taxon>
        <taxon>Vallitalea</taxon>
    </lineage>
</organism>
<dbReference type="AlphaFoldDB" id="A0A9W5Y7B3"/>
<comment type="cofactor">
    <cofactor evidence="1">
        <name>Ca(2+)</name>
        <dbReference type="ChEBI" id="CHEBI:29108"/>
    </cofactor>
</comment>
<keyword evidence="4" id="KW-0732">Signal</keyword>
<dbReference type="Gene3D" id="2.60.40.10">
    <property type="entry name" value="Immunoglobulins"/>
    <property type="match status" value="1"/>
</dbReference>
<evidence type="ECO:0000256" key="1">
    <source>
        <dbReference type="ARBA" id="ARBA00001913"/>
    </source>
</evidence>
<evidence type="ECO:0000256" key="5">
    <source>
        <dbReference type="RuleBase" id="RU003615"/>
    </source>
</evidence>
<evidence type="ECO:0000256" key="3">
    <source>
        <dbReference type="ARBA" id="ARBA00022723"/>
    </source>
</evidence>
<keyword evidence="3" id="KW-0479">Metal-binding</keyword>
<dbReference type="SMART" id="SM00642">
    <property type="entry name" value="Aamy"/>
    <property type="match status" value="1"/>
</dbReference>
<accession>A0A9W5Y7B3</accession>
<dbReference type="PANTHER" id="PTHR10357:SF215">
    <property type="entry name" value="ALPHA-AMYLASE 1"/>
    <property type="match status" value="1"/>
</dbReference>
<comment type="similarity">
    <text evidence="2 5">Belongs to the glycosyl hydrolase 13 family.</text>
</comment>
<dbReference type="RefSeq" id="WP_281811822.1">
    <property type="nucleotide sequence ID" value="NZ_BRLB01000001.1"/>
</dbReference>
<dbReference type="Gene3D" id="3.20.20.80">
    <property type="entry name" value="Glycosidases"/>
    <property type="match status" value="1"/>
</dbReference>